<keyword evidence="2" id="KW-0349">Heme</keyword>
<dbReference type="GO" id="GO:0046872">
    <property type="term" value="F:metal ion binding"/>
    <property type="evidence" value="ECO:0007669"/>
    <property type="project" value="UniProtKB-UniRule"/>
</dbReference>
<evidence type="ECO:0000313" key="5">
    <source>
        <dbReference type="Proteomes" id="UP000278351"/>
    </source>
</evidence>
<proteinExistence type="inferred from homology"/>
<accession>A0A3N4Q0T0</accession>
<dbReference type="Pfam" id="PF06969">
    <property type="entry name" value="HemN_C"/>
    <property type="match status" value="1"/>
</dbReference>
<keyword evidence="5" id="KW-1185">Reference proteome</keyword>
<dbReference type="SFLD" id="SFLDS00029">
    <property type="entry name" value="Radical_SAM"/>
    <property type="match status" value="1"/>
</dbReference>
<dbReference type="InterPro" id="IPR007197">
    <property type="entry name" value="rSAM"/>
</dbReference>
<gene>
    <name evidence="4" type="primary">hemW</name>
    <name evidence="4" type="ORF">EGT74_10025</name>
</gene>
<dbReference type="InterPro" id="IPR058240">
    <property type="entry name" value="rSAM_sf"/>
</dbReference>
<keyword evidence="2" id="KW-0479">Metal-binding</keyword>
<comment type="caution">
    <text evidence="4">The sequence shown here is derived from an EMBL/GenBank/DDBJ whole genome shotgun (WGS) entry which is preliminary data.</text>
</comment>
<feature type="domain" description="Radical SAM core" evidence="3">
    <location>
        <begin position="1"/>
        <end position="231"/>
    </location>
</feature>
<dbReference type="Proteomes" id="UP000278351">
    <property type="component" value="Unassembled WGS sequence"/>
</dbReference>
<keyword evidence="2" id="KW-0004">4Fe-4S</keyword>
<dbReference type="InterPro" id="IPR004559">
    <property type="entry name" value="HemW-like"/>
</dbReference>
<evidence type="ECO:0000313" key="4">
    <source>
        <dbReference type="EMBL" id="RPE13828.1"/>
    </source>
</evidence>
<comment type="similarity">
    <text evidence="1">Belongs to the anaerobic coproporphyrinogen-III oxidase family. HemW subfamily.</text>
</comment>
<dbReference type="SFLD" id="SFLDG01065">
    <property type="entry name" value="anaerobic_coproporphyrinogen-I"/>
    <property type="match status" value="1"/>
</dbReference>
<comment type="function">
    <text evidence="2">Probably acts as a heme chaperone, transferring heme to an unknown acceptor. Binds one molecule of heme per monomer, possibly covalently. Binds 1 [4Fe-4S] cluster. The cluster is coordinated with 3 cysteines and an exchangeable S-adenosyl-L-methionine.</text>
</comment>
<dbReference type="NCBIfam" id="TIGR00539">
    <property type="entry name" value="hemN_rel"/>
    <property type="match status" value="1"/>
</dbReference>
<dbReference type="SFLD" id="SFLDF00562">
    <property type="entry name" value="HemN-like__clustered_with_heat"/>
    <property type="match status" value="1"/>
</dbReference>
<sequence>MAGIYLHIPFCKKACHYCNFHFSTSLQHRNEMVECLHMEAAMQKGYLEGRPVETIYFGGGTPSILAPAAISGLLNTLKAHYAVSPDAEITLEANPDDLTPATLEGLRTAGINRLSIGIQSFFEEDLRWMNRAHNAQQAEECVRQARAAGFDNFSIDLIYGGPTLSDAHWQQNVARAVELGVPHLSCYALTVEPGTALDHFIQHHKMPAIDPDRAAQHFEMLMRWLEAAGYEHYEISNFALPGKRSRHNSSYWQGKPYLGLGPSAHSFNGTSRQWNVANNALYIQGIRKGSPAFEKEILSPQMALNEYIMISLRTEAGCNLDTVAERFGVEKQRQLHAAGKEFIEKGWMREEGAALRLTREGKFFADGIAAAMFF</sequence>
<dbReference type="AlphaFoldDB" id="A0A3N4Q0T0"/>
<dbReference type="PANTHER" id="PTHR13932">
    <property type="entry name" value="COPROPORPHYRINIGEN III OXIDASE"/>
    <property type="match status" value="1"/>
</dbReference>
<dbReference type="SFLD" id="SFLDG01082">
    <property type="entry name" value="B12-binding_domain_containing"/>
    <property type="match status" value="1"/>
</dbReference>
<keyword evidence="2" id="KW-0408">Iron</keyword>
<dbReference type="PROSITE" id="PS51918">
    <property type="entry name" value="RADICAL_SAM"/>
    <property type="match status" value="1"/>
</dbReference>
<dbReference type="GO" id="GO:0004109">
    <property type="term" value="F:coproporphyrinogen oxidase activity"/>
    <property type="evidence" value="ECO:0007669"/>
    <property type="project" value="InterPro"/>
</dbReference>
<evidence type="ECO:0000259" key="3">
    <source>
        <dbReference type="PROSITE" id="PS51918"/>
    </source>
</evidence>
<reference evidence="4 5" key="1">
    <citation type="submission" date="2018-11" db="EMBL/GenBank/DDBJ databases">
        <title>Chitinophaga lutea sp.nov., isolate from arsenic contaminated soil.</title>
        <authorList>
            <person name="Zong Y."/>
        </authorList>
    </citation>
    <scope>NUCLEOTIDE SEQUENCE [LARGE SCALE GENOMIC DNA]</scope>
    <source>
        <strain evidence="4 5">ZY74</strain>
    </source>
</reference>
<dbReference type="RefSeq" id="WP_123846341.1">
    <property type="nucleotide sequence ID" value="NZ_RPDH01000001.1"/>
</dbReference>
<comment type="subcellular location">
    <subcellularLocation>
        <location evidence="2">Cytoplasm</location>
    </subcellularLocation>
</comment>
<keyword evidence="2" id="KW-0949">S-adenosyl-L-methionine</keyword>
<dbReference type="CDD" id="cd01335">
    <property type="entry name" value="Radical_SAM"/>
    <property type="match status" value="1"/>
</dbReference>
<dbReference type="InterPro" id="IPR010723">
    <property type="entry name" value="HemN_C"/>
</dbReference>
<dbReference type="PANTHER" id="PTHR13932:SF5">
    <property type="entry name" value="RADICAL S-ADENOSYL METHIONINE DOMAIN-CONTAINING PROTEIN 1, MITOCHONDRIAL"/>
    <property type="match status" value="1"/>
</dbReference>
<dbReference type="SFLD" id="SFLDF00288">
    <property type="entry name" value="HemN-like__clustered_with_nucl"/>
    <property type="match status" value="1"/>
</dbReference>
<dbReference type="GO" id="GO:0051539">
    <property type="term" value="F:4 iron, 4 sulfur cluster binding"/>
    <property type="evidence" value="ECO:0007669"/>
    <property type="project" value="UniProtKB-UniRule"/>
</dbReference>
<evidence type="ECO:0000256" key="2">
    <source>
        <dbReference type="RuleBase" id="RU364116"/>
    </source>
</evidence>
<dbReference type="GO" id="GO:0006779">
    <property type="term" value="P:porphyrin-containing compound biosynthetic process"/>
    <property type="evidence" value="ECO:0007669"/>
    <property type="project" value="InterPro"/>
</dbReference>
<dbReference type="GO" id="GO:0005737">
    <property type="term" value="C:cytoplasm"/>
    <property type="evidence" value="ECO:0007669"/>
    <property type="project" value="UniProtKB-SubCell"/>
</dbReference>
<keyword evidence="2" id="KW-0963">Cytoplasm</keyword>
<dbReference type="Gene3D" id="3.80.30.20">
    <property type="entry name" value="tm_1862 like domain"/>
    <property type="match status" value="1"/>
</dbReference>
<dbReference type="SUPFAM" id="SSF102114">
    <property type="entry name" value="Radical SAM enzymes"/>
    <property type="match status" value="1"/>
</dbReference>
<dbReference type="InterPro" id="IPR006638">
    <property type="entry name" value="Elp3/MiaA/NifB-like_rSAM"/>
</dbReference>
<dbReference type="InterPro" id="IPR034505">
    <property type="entry name" value="Coproporphyrinogen-III_oxidase"/>
</dbReference>
<keyword evidence="2" id="KW-0411">Iron-sulfur</keyword>
<dbReference type="SMART" id="SM00729">
    <property type="entry name" value="Elp3"/>
    <property type="match status" value="1"/>
</dbReference>
<dbReference type="InterPro" id="IPR023404">
    <property type="entry name" value="rSAM_horseshoe"/>
</dbReference>
<keyword evidence="2" id="KW-0143">Chaperone</keyword>
<dbReference type="OrthoDB" id="9808022at2"/>
<dbReference type="Pfam" id="PF04055">
    <property type="entry name" value="Radical_SAM"/>
    <property type="match status" value="1"/>
</dbReference>
<dbReference type="EMBL" id="RPDH01000001">
    <property type="protein sequence ID" value="RPE13828.1"/>
    <property type="molecule type" value="Genomic_DNA"/>
</dbReference>
<evidence type="ECO:0000256" key="1">
    <source>
        <dbReference type="ARBA" id="ARBA00006100"/>
    </source>
</evidence>
<organism evidence="4 5">
    <name type="scientific">Chitinophaga lutea</name>
    <dbReference type="NCBI Taxonomy" id="2488634"/>
    <lineage>
        <taxon>Bacteria</taxon>
        <taxon>Pseudomonadati</taxon>
        <taxon>Bacteroidota</taxon>
        <taxon>Chitinophagia</taxon>
        <taxon>Chitinophagales</taxon>
        <taxon>Chitinophagaceae</taxon>
        <taxon>Chitinophaga</taxon>
    </lineage>
</organism>
<name>A0A3N4Q0T0_9BACT</name>
<protein>
    <recommendedName>
        <fullName evidence="2">Heme chaperone HemW</fullName>
    </recommendedName>
</protein>